<accession>F5Y7C6</accession>
<reference evidence="1 2" key="2">
    <citation type="journal article" date="2011" name="ISME J.">
        <title>RNA-seq reveals cooperative metabolic interactions between two termite-gut spirochete species in co-culture.</title>
        <authorList>
            <person name="Rosenthal A.Z."/>
            <person name="Matson E.G."/>
            <person name="Eldar A."/>
            <person name="Leadbetter J.R."/>
        </authorList>
    </citation>
    <scope>NUCLEOTIDE SEQUENCE [LARGE SCALE GENOMIC DNA]</scope>
    <source>
        <strain evidence="2">ATCC BAA-888 / DSM 13862 / ZAS-9</strain>
    </source>
</reference>
<dbReference type="OrthoDB" id="356472at2"/>
<dbReference type="InterPro" id="IPR011990">
    <property type="entry name" value="TPR-like_helical_dom_sf"/>
</dbReference>
<dbReference type="eggNOG" id="COG0457">
    <property type="taxonomic scope" value="Bacteria"/>
</dbReference>
<name>F5Y7C6_LEAAZ</name>
<sequence>MYPRHLLAVLIFSLFAFGLFPQSFDEIPSVDLLGDPAQAEKYAGWAEKAIAEGRWAEALAVLERAADYSDVSLDLCYLLAKARSHFNQSRGAVLEALGKALKAKGRQRYSPDDVRLMAAENFIALRRYGEALNILDALPDSYEKARLRLLSLRFLPSIEEFHRSVASALDRYPRESGPARIFFSYLQAKNAAGQQSGGRDSFAGDQELLELIVRRLPVLIPLDPELAWMAAPFLRDIEDARRKVQAYRAVNVPVPASLPVSLNMGVIDEETALEELFQYRDSGHKTIDKALLEDIYRLLRDEIRRRLFRRNLLEWSGVITEDADGDSIAEASALYRRGQLVAYSYDADQDGLPELSLEFEAGDPRSAQLPVSDDDRRMITVQWEEYPSVLEARLGDERYIPRPLDFYFSPVKFTEITGSDLLFPVSDPTARLTRRTLVSFALKVERPSQEFSGGMEVVELSRSIPIRAREYLDGLMVSETDFLRGRPLAQRVDLDLDGRLETVRHFRRSPVPATTLPGSPDPSDLNDPLILLDYSREIDYADSDWDGDGVYETHEPIG</sequence>
<keyword evidence="2" id="KW-1185">Reference proteome</keyword>
<dbReference type="HOGENOM" id="CLU_515731_0_0_12"/>
<dbReference type="KEGG" id="taz:TREAZ_3507"/>
<dbReference type="RefSeq" id="WP_015712069.1">
    <property type="nucleotide sequence ID" value="NC_015577.1"/>
</dbReference>
<dbReference type="EMBL" id="CP001841">
    <property type="protein sequence ID" value="AEF80205.1"/>
    <property type="molecule type" value="Genomic_DNA"/>
</dbReference>
<protein>
    <submittedName>
        <fullName evidence="1">Uncharacterized protein</fullName>
    </submittedName>
</protein>
<dbReference type="Proteomes" id="UP000009222">
    <property type="component" value="Chromosome"/>
</dbReference>
<evidence type="ECO:0000313" key="1">
    <source>
        <dbReference type="EMBL" id="AEF80205.1"/>
    </source>
</evidence>
<dbReference type="InParanoid" id="F5Y7C6"/>
<dbReference type="Gene3D" id="1.25.40.10">
    <property type="entry name" value="Tetratricopeptide repeat domain"/>
    <property type="match status" value="1"/>
</dbReference>
<reference evidence="2" key="1">
    <citation type="submission" date="2009-12" db="EMBL/GenBank/DDBJ databases">
        <title>Complete sequence of Treponema azotonutricium strain ZAS-9.</title>
        <authorList>
            <person name="Tetu S.G."/>
            <person name="Matson E."/>
            <person name="Ren Q."/>
            <person name="Seshadri R."/>
            <person name="Elbourne L."/>
            <person name="Hassan K.A."/>
            <person name="Durkin A."/>
            <person name="Radune D."/>
            <person name="Mohamoud Y."/>
            <person name="Shay R."/>
            <person name="Jin S."/>
            <person name="Zhang X."/>
            <person name="Lucey K."/>
            <person name="Ballor N.R."/>
            <person name="Ottesen E."/>
            <person name="Rosenthal R."/>
            <person name="Allen A."/>
            <person name="Leadbetter J.R."/>
            <person name="Paulsen I.T."/>
        </authorList>
    </citation>
    <scope>NUCLEOTIDE SEQUENCE [LARGE SCALE GENOMIC DNA]</scope>
    <source>
        <strain evidence="2">ATCC BAA-888 / DSM 13862 / ZAS-9</strain>
    </source>
</reference>
<organism evidence="1 2">
    <name type="scientific">Leadbettera azotonutricia (strain ATCC BAA-888 / DSM 13862 / ZAS-9)</name>
    <name type="common">Treponema azotonutricium</name>
    <dbReference type="NCBI Taxonomy" id="545695"/>
    <lineage>
        <taxon>Bacteria</taxon>
        <taxon>Pseudomonadati</taxon>
        <taxon>Spirochaetota</taxon>
        <taxon>Spirochaetia</taxon>
        <taxon>Spirochaetales</taxon>
        <taxon>Breznakiellaceae</taxon>
        <taxon>Leadbettera</taxon>
    </lineage>
</organism>
<dbReference type="AlphaFoldDB" id="F5Y7C6"/>
<dbReference type="STRING" id="545695.TREAZ_3507"/>
<proteinExistence type="predicted"/>
<evidence type="ECO:0000313" key="2">
    <source>
        <dbReference type="Proteomes" id="UP000009222"/>
    </source>
</evidence>
<gene>
    <name evidence="1" type="ordered locus">TREAZ_3507</name>
</gene>